<evidence type="ECO:0000313" key="2">
    <source>
        <dbReference type="EMBL" id="KAK7843228.1"/>
    </source>
</evidence>
<protein>
    <submittedName>
        <fullName evidence="2">Pentatricopeptide repeat-containing protein</fullName>
    </submittedName>
</protein>
<dbReference type="GO" id="GO:0009451">
    <property type="term" value="P:RNA modification"/>
    <property type="evidence" value="ECO:0007669"/>
    <property type="project" value="InterPro"/>
</dbReference>
<evidence type="ECO:0000256" key="1">
    <source>
        <dbReference type="ARBA" id="ARBA00022737"/>
    </source>
</evidence>
<gene>
    <name evidence="2" type="primary">CRR4_0</name>
    <name evidence="2" type="ORF">CFP56_012842</name>
</gene>
<dbReference type="EMBL" id="PKMF04000208">
    <property type="protein sequence ID" value="KAK7843228.1"/>
    <property type="molecule type" value="Genomic_DNA"/>
</dbReference>
<dbReference type="InterPro" id="IPR046960">
    <property type="entry name" value="PPR_At4g14850-like_plant"/>
</dbReference>
<accession>A0AAW0KUH0</accession>
<evidence type="ECO:0000313" key="3">
    <source>
        <dbReference type="Proteomes" id="UP000237347"/>
    </source>
</evidence>
<sequence>MTKQYKIEPKLEHYGCLIDLLGRAGKLDEAENLIEEVPKENNEIVVPLRFFA</sequence>
<dbReference type="Proteomes" id="UP000237347">
    <property type="component" value="Unassembled WGS sequence"/>
</dbReference>
<organism evidence="2 3">
    <name type="scientific">Quercus suber</name>
    <name type="common">Cork oak</name>
    <dbReference type="NCBI Taxonomy" id="58331"/>
    <lineage>
        <taxon>Eukaryota</taxon>
        <taxon>Viridiplantae</taxon>
        <taxon>Streptophyta</taxon>
        <taxon>Embryophyta</taxon>
        <taxon>Tracheophyta</taxon>
        <taxon>Spermatophyta</taxon>
        <taxon>Magnoliopsida</taxon>
        <taxon>eudicotyledons</taxon>
        <taxon>Gunneridae</taxon>
        <taxon>Pentapetalae</taxon>
        <taxon>rosids</taxon>
        <taxon>fabids</taxon>
        <taxon>Fagales</taxon>
        <taxon>Fagaceae</taxon>
        <taxon>Quercus</taxon>
    </lineage>
</organism>
<dbReference type="InterPro" id="IPR011990">
    <property type="entry name" value="TPR-like_helical_dom_sf"/>
</dbReference>
<dbReference type="Gene3D" id="1.25.40.10">
    <property type="entry name" value="Tetratricopeptide repeat domain"/>
    <property type="match status" value="1"/>
</dbReference>
<dbReference type="GO" id="GO:0003723">
    <property type="term" value="F:RNA binding"/>
    <property type="evidence" value="ECO:0007669"/>
    <property type="project" value="InterPro"/>
</dbReference>
<keyword evidence="3" id="KW-1185">Reference proteome</keyword>
<proteinExistence type="predicted"/>
<dbReference type="NCBIfam" id="TIGR00756">
    <property type="entry name" value="PPR"/>
    <property type="match status" value="1"/>
</dbReference>
<keyword evidence="1" id="KW-0677">Repeat</keyword>
<reference evidence="2 3" key="1">
    <citation type="journal article" date="2018" name="Sci. Data">
        <title>The draft genome sequence of cork oak.</title>
        <authorList>
            <person name="Ramos A.M."/>
            <person name="Usie A."/>
            <person name="Barbosa P."/>
            <person name="Barros P.M."/>
            <person name="Capote T."/>
            <person name="Chaves I."/>
            <person name="Simoes F."/>
            <person name="Abreu I."/>
            <person name="Carrasquinho I."/>
            <person name="Faro C."/>
            <person name="Guimaraes J.B."/>
            <person name="Mendonca D."/>
            <person name="Nobrega F."/>
            <person name="Rodrigues L."/>
            <person name="Saibo N.J.M."/>
            <person name="Varela M.C."/>
            <person name="Egas C."/>
            <person name="Matos J."/>
            <person name="Miguel C.M."/>
            <person name="Oliveira M.M."/>
            <person name="Ricardo C.P."/>
            <person name="Goncalves S."/>
        </authorList>
    </citation>
    <scope>NUCLEOTIDE SEQUENCE [LARGE SCALE GENOMIC DNA]</scope>
    <source>
        <strain evidence="3">cv. HL8</strain>
    </source>
</reference>
<dbReference type="PANTHER" id="PTHR47926">
    <property type="entry name" value="PENTATRICOPEPTIDE REPEAT-CONTAINING PROTEIN"/>
    <property type="match status" value="1"/>
</dbReference>
<comment type="caution">
    <text evidence="2">The sequence shown here is derived from an EMBL/GenBank/DDBJ whole genome shotgun (WGS) entry which is preliminary data.</text>
</comment>
<dbReference type="AlphaFoldDB" id="A0AAW0KUH0"/>
<dbReference type="Pfam" id="PF12854">
    <property type="entry name" value="PPR_1"/>
    <property type="match status" value="1"/>
</dbReference>
<dbReference type="InterPro" id="IPR002885">
    <property type="entry name" value="PPR_rpt"/>
</dbReference>
<name>A0AAW0KUH0_QUESU</name>